<organism evidence="1 2">
    <name type="scientific">Leadbettera azotonutricia (strain ATCC BAA-888 / DSM 13862 / ZAS-9)</name>
    <name type="common">Treponema azotonutricium</name>
    <dbReference type="NCBI Taxonomy" id="545695"/>
    <lineage>
        <taxon>Bacteria</taxon>
        <taxon>Pseudomonadati</taxon>
        <taxon>Spirochaetota</taxon>
        <taxon>Spirochaetia</taxon>
        <taxon>Spirochaetales</taxon>
        <taxon>Breznakiellaceae</taxon>
        <taxon>Leadbettera</taxon>
    </lineage>
</organism>
<dbReference type="Proteomes" id="UP000009222">
    <property type="component" value="Chromosome"/>
</dbReference>
<dbReference type="EMBL" id="CP001841">
    <property type="protein sequence ID" value="AEF81290.1"/>
    <property type="molecule type" value="Genomic_DNA"/>
</dbReference>
<reference evidence="1 2" key="2">
    <citation type="journal article" date="2011" name="ISME J.">
        <title>RNA-seq reveals cooperative metabolic interactions between two termite-gut spirochete species in co-culture.</title>
        <authorList>
            <person name="Rosenthal A.Z."/>
            <person name="Matson E.G."/>
            <person name="Eldar A."/>
            <person name="Leadbetter J.R."/>
        </authorList>
    </citation>
    <scope>NUCLEOTIDE SEQUENCE [LARGE SCALE GENOMIC DNA]</scope>
    <source>
        <strain evidence="2">ATCC BAA-888 / DSM 13862 / ZAS-9</strain>
    </source>
</reference>
<evidence type="ECO:0000313" key="1">
    <source>
        <dbReference type="EMBL" id="AEF81290.1"/>
    </source>
</evidence>
<dbReference type="HOGENOM" id="CLU_3158985_0_0_12"/>
<reference evidence="2" key="1">
    <citation type="submission" date="2009-12" db="EMBL/GenBank/DDBJ databases">
        <title>Complete sequence of Treponema azotonutricium strain ZAS-9.</title>
        <authorList>
            <person name="Tetu S.G."/>
            <person name="Matson E."/>
            <person name="Ren Q."/>
            <person name="Seshadri R."/>
            <person name="Elbourne L."/>
            <person name="Hassan K.A."/>
            <person name="Durkin A."/>
            <person name="Radune D."/>
            <person name="Mohamoud Y."/>
            <person name="Shay R."/>
            <person name="Jin S."/>
            <person name="Zhang X."/>
            <person name="Lucey K."/>
            <person name="Ballor N.R."/>
            <person name="Ottesen E."/>
            <person name="Rosenthal R."/>
            <person name="Allen A."/>
            <person name="Leadbetter J.R."/>
            <person name="Paulsen I.T."/>
        </authorList>
    </citation>
    <scope>NUCLEOTIDE SEQUENCE [LARGE SCALE GENOMIC DNA]</scope>
    <source>
        <strain evidence="2">ATCC BAA-888 / DSM 13862 / ZAS-9</strain>
    </source>
</reference>
<accession>F5YG28</accession>
<evidence type="ECO:0000313" key="2">
    <source>
        <dbReference type="Proteomes" id="UP000009222"/>
    </source>
</evidence>
<protein>
    <submittedName>
        <fullName evidence="1">Uncharacterized protein</fullName>
    </submittedName>
</protein>
<sequence length="48" mass="5420">MVFLIIFSCIFFATLKKRAFYYGNFYPDPGKPCPLKAKTGSLPAPVFL</sequence>
<keyword evidence="2" id="KW-1185">Reference proteome</keyword>
<gene>
    <name evidence="1" type="ordered locus">TREAZ_1276</name>
</gene>
<dbReference type="AlphaFoldDB" id="F5YG28"/>
<name>F5YG28_LEAAZ</name>
<dbReference type="KEGG" id="taz:TREAZ_1276"/>
<dbReference type="InParanoid" id="F5YG28"/>
<proteinExistence type="predicted"/>